<evidence type="ECO:0000259" key="1">
    <source>
        <dbReference type="PROSITE" id="PS50195"/>
    </source>
</evidence>
<evidence type="ECO:0000313" key="5">
    <source>
        <dbReference type="Proteomes" id="UP000663870"/>
    </source>
</evidence>
<evidence type="ECO:0000313" key="4">
    <source>
        <dbReference type="Proteomes" id="UP000663854"/>
    </source>
</evidence>
<name>A0A814EI54_9BILA</name>
<dbReference type="SUPFAM" id="SSF64268">
    <property type="entry name" value="PX domain"/>
    <property type="match status" value="1"/>
</dbReference>
<dbReference type="Proteomes" id="UP000663854">
    <property type="component" value="Unassembled WGS sequence"/>
</dbReference>
<dbReference type="InterPro" id="IPR036871">
    <property type="entry name" value="PX_dom_sf"/>
</dbReference>
<dbReference type="GO" id="GO:0035091">
    <property type="term" value="F:phosphatidylinositol binding"/>
    <property type="evidence" value="ECO:0007669"/>
    <property type="project" value="InterPro"/>
</dbReference>
<organism evidence="2 4">
    <name type="scientific">Rotaria sordida</name>
    <dbReference type="NCBI Taxonomy" id="392033"/>
    <lineage>
        <taxon>Eukaryota</taxon>
        <taxon>Metazoa</taxon>
        <taxon>Spiralia</taxon>
        <taxon>Gnathifera</taxon>
        <taxon>Rotifera</taxon>
        <taxon>Eurotatoria</taxon>
        <taxon>Bdelloidea</taxon>
        <taxon>Philodinida</taxon>
        <taxon>Philodinidae</taxon>
        <taxon>Rotaria</taxon>
    </lineage>
</organism>
<dbReference type="EMBL" id="CAJNOL010000633">
    <property type="protein sequence ID" value="CAF1146270.1"/>
    <property type="molecule type" value="Genomic_DNA"/>
</dbReference>
<reference evidence="2" key="1">
    <citation type="submission" date="2021-02" db="EMBL/GenBank/DDBJ databases">
        <authorList>
            <person name="Nowell W R."/>
        </authorList>
    </citation>
    <scope>NUCLEOTIDE SEQUENCE</scope>
</reference>
<dbReference type="EMBL" id="CAJNOH010000253">
    <property type="protein sequence ID" value="CAF0969684.1"/>
    <property type="molecule type" value="Genomic_DNA"/>
</dbReference>
<proteinExistence type="predicted"/>
<protein>
    <recommendedName>
        <fullName evidence="1">PX domain-containing protein</fullName>
    </recommendedName>
</protein>
<dbReference type="PANTHER" id="PTHR15508">
    <property type="entry name" value="RIBOSOMAL PROTEIN S6 KINASE"/>
    <property type="match status" value="1"/>
</dbReference>
<evidence type="ECO:0000313" key="2">
    <source>
        <dbReference type="EMBL" id="CAF0969684.1"/>
    </source>
</evidence>
<accession>A0A814EI54</accession>
<dbReference type="PANTHER" id="PTHR15508:SF8">
    <property type="entry name" value="LD24550P"/>
    <property type="match status" value="1"/>
</dbReference>
<dbReference type="PROSITE" id="PS50195">
    <property type="entry name" value="PX"/>
    <property type="match status" value="1"/>
</dbReference>
<sequence length="234" mass="27309">MASITKDNELRSFDVPEIARHPSGHTIYKIVLQITPKEFTENSYQLVYWKRYSDIRKLYDILHRYHQAILRPEKFPNFPNKSSYMERFNPTIVEERRLATKEFLNFALKYLYLYTHDAYINFFKNGEKIVLPDVEADTLKPESVITQQSQVSIPISPTPMPSISINKNKDELLLNVDEDEESEHANNPSTRILDELNDLQFEHDDTNKDDLKVIQVEPTDLISSPSNTNNKDSS</sequence>
<feature type="domain" description="PX" evidence="1">
    <location>
        <begin position="6"/>
        <end position="130"/>
    </location>
</feature>
<gene>
    <name evidence="3" type="ORF">JXQ802_LOCUS21487</name>
    <name evidence="2" type="ORF">PYM288_LOCUS13044</name>
</gene>
<comment type="caution">
    <text evidence="2">The sequence shown here is derived from an EMBL/GenBank/DDBJ whole genome shotgun (WGS) entry which is preliminary data.</text>
</comment>
<dbReference type="Proteomes" id="UP000663870">
    <property type="component" value="Unassembled WGS sequence"/>
</dbReference>
<dbReference type="Pfam" id="PF00787">
    <property type="entry name" value="PX"/>
    <property type="match status" value="1"/>
</dbReference>
<dbReference type="InterPro" id="IPR051866">
    <property type="entry name" value="Intracell_Sig-Traffick_Protein"/>
</dbReference>
<evidence type="ECO:0000313" key="3">
    <source>
        <dbReference type="EMBL" id="CAF1146270.1"/>
    </source>
</evidence>
<dbReference type="InterPro" id="IPR001683">
    <property type="entry name" value="PX_dom"/>
</dbReference>
<dbReference type="AlphaFoldDB" id="A0A814EI54"/>
<keyword evidence="5" id="KW-1185">Reference proteome</keyword>
<dbReference type="Gene3D" id="3.30.1520.10">
    <property type="entry name" value="Phox-like domain"/>
    <property type="match status" value="1"/>
</dbReference>